<organism evidence="2 3">
    <name type="scientific">Selenobaculum gibii</name>
    <dbReference type="NCBI Taxonomy" id="3054208"/>
    <lineage>
        <taxon>Bacteria</taxon>
        <taxon>Bacillati</taxon>
        <taxon>Bacillota</taxon>
        <taxon>Negativicutes</taxon>
        <taxon>Selenomonadales</taxon>
        <taxon>Selenomonadaceae</taxon>
        <taxon>Selenobaculum</taxon>
    </lineage>
</organism>
<dbReference type="Proteomes" id="UP001243623">
    <property type="component" value="Chromosome"/>
</dbReference>
<reference evidence="2" key="1">
    <citation type="submission" date="2023-03" db="EMBL/GenBank/DDBJ databases">
        <title>Selenobaculum gbiensis gen. nov. sp. nov., a new bacterium isolated from the gut microbiota of IBD patient.</title>
        <authorList>
            <person name="Yeo S."/>
            <person name="Park H."/>
            <person name="Huh C.S."/>
        </authorList>
    </citation>
    <scope>NUCLEOTIDE SEQUENCE</scope>
    <source>
        <strain evidence="2">ICN-92133</strain>
    </source>
</reference>
<evidence type="ECO:0000256" key="1">
    <source>
        <dbReference type="SAM" id="Phobius"/>
    </source>
</evidence>
<dbReference type="InterPro" id="IPR036188">
    <property type="entry name" value="FAD/NAD-bd_sf"/>
</dbReference>
<protein>
    <submittedName>
        <fullName evidence="2">Uncharacterized protein</fullName>
    </submittedName>
</protein>
<keyword evidence="1" id="KW-0812">Transmembrane</keyword>
<proteinExistence type="predicted"/>
<accession>A0A9Y2ETY0</accession>
<keyword evidence="1" id="KW-0472">Membrane</keyword>
<keyword evidence="1" id="KW-1133">Transmembrane helix</keyword>
<dbReference type="AlphaFoldDB" id="A0A9Y2ETY0"/>
<dbReference type="KEGG" id="sgbi:P3F81_12605"/>
<evidence type="ECO:0000313" key="2">
    <source>
        <dbReference type="EMBL" id="WIW70700.1"/>
    </source>
</evidence>
<gene>
    <name evidence="2" type="ORF">P3F81_12605</name>
</gene>
<sequence>MAKLKKAYLVITKEGKWGYPTKSADWSKIKESKFVYFSNTMFALKELPRAVGIIGGGYIGLAVTYFYQNFGELVSFVSGRALDPSNYYSQLF</sequence>
<dbReference type="EMBL" id="CP120678">
    <property type="protein sequence ID" value="WIW70700.1"/>
    <property type="molecule type" value="Genomic_DNA"/>
</dbReference>
<dbReference type="SUPFAM" id="SSF51905">
    <property type="entry name" value="FAD/NAD(P)-binding domain"/>
    <property type="match status" value="1"/>
</dbReference>
<name>A0A9Y2ETY0_9FIRM</name>
<evidence type="ECO:0000313" key="3">
    <source>
        <dbReference type="Proteomes" id="UP001243623"/>
    </source>
</evidence>
<feature type="transmembrane region" description="Helical" evidence="1">
    <location>
        <begin position="47"/>
        <end position="67"/>
    </location>
</feature>
<keyword evidence="3" id="KW-1185">Reference proteome</keyword>
<dbReference type="RefSeq" id="WP_309320487.1">
    <property type="nucleotide sequence ID" value="NZ_CP120678.1"/>
</dbReference>
<dbReference type="Gene3D" id="3.50.50.60">
    <property type="entry name" value="FAD/NAD(P)-binding domain"/>
    <property type="match status" value="1"/>
</dbReference>